<dbReference type="Pfam" id="PF13855">
    <property type="entry name" value="LRR_8"/>
    <property type="match status" value="2"/>
</dbReference>
<gene>
    <name evidence="13" type="ORF">HPP92_022870</name>
</gene>
<evidence type="ECO:0000256" key="8">
    <source>
        <dbReference type="ARBA" id="ARBA00022840"/>
    </source>
</evidence>
<dbReference type="InterPro" id="IPR032675">
    <property type="entry name" value="LRR_dom_sf"/>
</dbReference>
<evidence type="ECO:0000313" key="14">
    <source>
        <dbReference type="Proteomes" id="UP000639772"/>
    </source>
</evidence>
<dbReference type="FunFam" id="3.80.10.10:FF:000269">
    <property type="entry name" value="Piriformospora indica-insensitive protein 2"/>
    <property type="match status" value="1"/>
</dbReference>
<keyword evidence="4" id="KW-0433">Leucine-rich repeat</keyword>
<accession>A0A835UFI3</accession>
<feature type="region of interest" description="Disordered" evidence="12">
    <location>
        <begin position="1"/>
        <end position="23"/>
    </location>
</feature>
<keyword evidence="9" id="KW-0472">Membrane</keyword>
<evidence type="ECO:0000256" key="3">
    <source>
        <dbReference type="ARBA" id="ARBA00022475"/>
    </source>
</evidence>
<evidence type="ECO:0000256" key="1">
    <source>
        <dbReference type="ARBA" id="ARBA00004167"/>
    </source>
</evidence>
<keyword evidence="11" id="KW-0325">Glycoprotein</keyword>
<protein>
    <recommendedName>
        <fullName evidence="15">Protein TOO MANY MOUTHS</fullName>
    </recommendedName>
</protein>
<keyword evidence="6" id="KW-0677">Repeat</keyword>
<dbReference type="PANTHER" id="PTHR48053">
    <property type="entry name" value="LEUCINE RICH REPEAT FAMILY PROTEIN, EXPRESSED"/>
    <property type="match status" value="1"/>
</dbReference>
<keyword evidence="3" id="KW-1003">Cell membrane</keyword>
<dbReference type="GO" id="GO:0005886">
    <property type="term" value="C:plasma membrane"/>
    <property type="evidence" value="ECO:0007669"/>
    <property type="project" value="UniProtKB-SubCell"/>
</dbReference>
<dbReference type="GO" id="GO:0051707">
    <property type="term" value="P:response to other organism"/>
    <property type="evidence" value="ECO:0007669"/>
    <property type="project" value="UniProtKB-ARBA"/>
</dbReference>
<comment type="subcellular location">
    <subcellularLocation>
        <location evidence="2">Cell membrane</location>
    </subcellularLocation>
    <subcellularLocation>
        <location evidence="1">Membrane</location>
        <topology evidence="1">Single-pass membrane protein</topology>
    </subcellularLocation>
</comment>
<keyword evidence="8" id="KW-0067">ATP-binding</keyword>
<comment type="caution">
    <text evidence="13">The sequence shown here is derived from an EMBL/GenBank/DDBJ whole genome shotgun (WGS) entry which is preliminary data.</text>
</comment>
<sequence>MPDSSTLVDAPQTGFSSHASTDPGEQHAVYEIMEATGNAWATAIPDVCRGRWHGIECMPDSDNVYHVVSLSFGALSEDTAFPTCDSPRAVVSPAILRLPHLRSLFFYRCLVSNPQPIPAFLGRLGPNLRSLVLRDNGHVGSIPPELGNLAALRVLDLHGNRLNSLIPPSFSGLIHLQLLDLSSNQLSGAIPVLKSSSLSVLDLNRNLLHEQLPPFLSNCKSLIKIDLSRNRLFGPIPNSLSSLKSLILLDLSHNSLSGPLPCSHGSGFRSLQALILKGNSMNSATIPSDCFAGMKELNTLILSGMGLEGPVPETLGEMESMRVLHLDNNKLNGSIPDSLRRLEKLSELRLDGNHLTGRIPFGREVMRRMGKKLSVSNNSGLCMEMGMGGDEGLESMAGISYCDPETMASTGDGESSGEGTKHFSLWLGGGKVAASSSSSSMAHATRFLRKLFLMAGMLYSLTVT</sequence>
<evidence type="ECO:0000256" key="4">
    <source>
        <dbReference type="ARBA" id="ARBA00022614"/>
    </source>
</evidence>
<dbReference type="InterPro" id="IPR051716">
    <property type="entry name" value="Plant_RL_S/T_kinase"/>
</dbReference>
<dbReference type="InterPro" id="IPR003591">
    <property type="entry name" value="Leu-rich_rpt_typical-subtyp"/>
</dbReference>
<keyword evidence="7" id="KW-0547">Nucleotide-binding</keyword>
<evidence type="ECO:0000256" key="9">
    <source>
        <dbReference type="ARBA" id="ARBA00023136"/>
    </source>
</evidence>
<feature type="compositionally biased region" description="Polar residues" evidence="12">
    <location>
        <begin position="1"/>
        <end position="20"/>
    </location>
</feature>
<dbReference type="AlphaFoldDB" id="A0A835UFI3"/>
<dbReference type="EMBL" id="JADCNM010000012">
    <property type="protein sequence ID" value="KAG0459742.1"/>
    <property type="molecule type" value="Genomic_DNA"/>
</dbReference>
<evidence type="ECO:0000256" key="11">
    <source>
        <dbReference type="ARBA" id="ARBA00023180"/>
    </source>
</evidence>
<dbReference type="Proteomes" id="UP000639772">
    <property type="component" value="Chromosome 12"/>
</dbReference>
<dbReference type="FunFam" id="3.80.10.10:FF:000041">
    <property type="entry name" value="LRR receptor-like serine/threonine-protein kinase ERECTA"/>
    <property type="match status" value="1"/>
</dbReference>
<dbReference type="PRINTS" id="PR00019">
    <property type="entry name" value="LEURICHRPT"/>
</dbReference>
<keyword evidence="5" id="KW-0732">Signal</keyword>
<keyword evidence="10" id="KW-0675">Receptor</keyword>
<evidence type="ECO:0000256" key="2">
    <source>
        <dbReference type="ARBA" id="ARBA00004236"/>
    </source>
</evidence>
<evidence type="ECO:0000256" key="7">
    <source>
        <dbReference type="ARBA" id="ARBA00022741"/>
    </source>
</evidence>
<evidence type="ECO:0000313" key="13">
    <source>
        <dbReference type="EMBL" id="KAG0459742.1"/>
    </source>
</evidence>
<evidence type="ECO:0000256" key="12">
    <source>
        <dbReference type="SAM" id="MobiDB-lite"/>
    </source>
</evidence>
<reference evidence="13 14" key="1">
    <citation type="journal article" date="2020" name="Nat. Food">
        <title>A phased Vanilla planifolia genome enables genetic improvement of flavour and production.</title>
        <authorList>
            <person name="Hasing T."/>
            <person name="Tang H."/>
            <person name="Brym M."/>
            <person name="Khazi F."/>
            <person name="Huang T."/>
            <person name="Chambers A.H."/>
        </authorList>
    </citation>
    <scope>NUCLEOTIDE SEQUENCE [LARGE SCALE GENOMIC DNA]</scope>
    <source>
        <tissue evidence="13">Leaf</tissue>
    </source>
</reference>
<dbReference type="PANTHER" id="PTHR48053:SF71">
    <property type="entry name" value="LEUCINE RICH REPEAT FAMILY PROTEIN, EXPRESSED"/>
    <property type="match status" value="1"/>
</dbReference>
<dbReference type="GO" id="GO:0005524">
    <property type="term" value="F:ATP binding"/>
    <property type="evidence" value="ECO:0007669"/>
    <property type="project" value="UniProtKB-KW"/>
</dbReference>
<evidence type="ECO:0000256" key="6">
    <source>
        <dbReference type="ARBA" id="ARBA00022737"/>
    </source>
</evidence>
<dbReference type="Gene3D" id="3.80.10.10">
    <property type="entry name" value="Ribonuclease Inhibitor"/>
    <property type="match status" value="3"/>
</dbReference>
<organism evidence="13 14">
    <name type="scientific">Vanilla planifolia</name>
    <name type="common">Vanilla</name>
    <dbReference type="NCBI Taxonomy" id="51239"/>
    <lineage>
        <taxon>Eukaryota</taxon>
        <taxon>Viridiplantae</taxon>
        <taxon>Streptophyta</taxon>
        <taxon>Embryophyta</taxon>
        <taxon>Tracheophyta</taxon>
        <taxon>Spermatophyta</taxon>
        <taxon>Magnoliopsida</taxon>
        <taxon>Liliopsida</taxon>
        <taxon>Asparagales</taxon>
        <taxon>Orchidaceae</taxon>
        <taxon>Vanilloideae</taxon>
        <taxon>Vanilleae</taxon>
        <taxon>Vanilla</taxon>
    </lineage>
</organism>
<dbReference type="Pfam" id="PF00560">
    <property type="entry name" value="LRR_1"/>
    <property type="match status" value="3"/>
</dbReference>
<dbReference type="GO" id="GO:0004674">
    <property type="term" value="F:protein serine/threonine kinase activity"/>
    <property type="evidence" value="ECO:0007669"/>
    <property type="project" value="UniProtKB-EC"/>
</dbReference>
<name>A0A835UFI3_VANPL</name>
<evidence type="ECO:0000256" key="5">
    <source>
        <dbReference type="ARBA" id="ARBA00022729"/>
    </source>
</evidence>
<evidence type="ECO:0000256" key="10">
    <source>
        <dbReference type="ARBA" id="ARBA00023170"/>
    </source>
</evidence>
<dbReference type="PROSITE" id="PS51450">
    <property type="entry name" value="LRR"/>
    <property type="match status" value="1"/>
</dbReference>
<dbReference type="OrthoDB" id="676979at2759"/>
<dbReference type="SMART" id="SM00369">
    <property type="entry name" value="LRR_TYP"/>
    <property type="match status" value="5"/>
</dbReference>
<dbReference type="InterPro" id="IPR001611">
    <property type="entry name" value="Leu-rich_rpt"/>
</dbReference>
<proteinExistence type="predicted"/>
<dbReference type="SUPFAM" id="SSF52058">
    <property type="entry name" value="L domain-like"/>
    <property type="match status" value="1"/>
</dbReference>
<evidence type="ECO:0008006" key="15">
    <source>
        <dbReference type="Google" id="ProtNLM"/>
    </source>
</evidence>